<dbReference type="GO" id="GO:0016706">
    <property type="term" value="F:2-oxoglutarate-dependent dioxygenase activity"/>
    <property type="evidence" value="ECO:0007669"/>
    <property type="project" value="UniProtKB-ARBA"/>
</dbReference>
<dbReference type="PANTHER" id="PTHR40128">
    <property type="entry name" value="EXPRESSED PROTEIN"/>
    <property type="match status" value="1"/>
</dbReference>
<dbReference type="InterPro" id="IPR008775">
    <property type="entry name" value="Phytyl_CoA_dOase-like"/>
</dbReference>
<dbReference type="EMBL" id="CADCWL010000104">
    <property type="protein sequence ID" value="CAA9565931.1"/>
    <property type="molecule type" value="Genomic_DNA"/>
</dbReference>
<dbReference type="Pfam" id="PF05721">
    <property type="entry name" value="PhyH"/>
    <property type="match status" value="1"/>
</dbReference>
<accession>A0A6J4V1P4</accession>
<protein>
    <submittedName>
        <fullName evidence="1">Putative dehydrogenases</fullName>
    </submittedName>
</protein>
<name>A0A6J4V1P4_9BACT</name>
<dbReference type="Gene3D" id="2.60.120.620">
    <property type="entry name" value="q2cbj1_9rhob like domain"/>
    <property type="match status" value="1"/>
</dbReference>
<sequence length="308" mass="34049">MATTTIDSPASPLTSSGVVLDQSERAFGRLRPSMDVVDDAAALRRRMAEDGYLYLPGYLDRDQVFAARGEIVDRLAEAGHLAPGTPPMEAVANTATTIKFAPDLAKGNAPLHELLYTGRMMAFYRHFLGGEVLHFDYTWLRAVSPGKGTAPHGDSVFMNRGTTNLYTAWVPLGDVDLDLGGLIVLDRSHKLDEIKRTYGARDVDSYCENDVDATRYASGEKWWNGALSDNPAELRRQLGLRWLTTEFRAGDLLTFTLYTLHASLDNRSNRIRLSSDSRYQLASEPADERWVGEQPIGHGAAGKRGRIC</sequence>
<dbReference type="AlphaFoldDB" id="A0A6J4V1P4"/>
<proteinExistence type="predicted"/>
<evidence type="ECO:0000313" key="1">
    <source>
        <dbReference type="EMBL" id="CAA9565931.1"/>
    </source>
</evidence>
<dbReference type="PANTHER" id="PTHR40128:SF1">
    <property type="entry name" value="PHYTANOYL-COA HYDROXYLASE"/>
    <property type="match status" value="1"/>
</dbReference>
<dbReference type="SUPFAM" id="SSF51197">
    <property type="entry name" value="Clavaminate synthase-like"/>
    <property type="match status" value="1"/>
</dbReference>
<organism evidence="1">
    <name type="scientific">uncultured Thermomicrobiales bacterium</name>
    <dbReference type="NCBI Taxonomy" id="1645740"/>
    <lineage>
        <taxon>Bacteria</taxon>
        <taxon>Pseudomonadati</taxon>
        <taxon>Thermomicrobiota</taxon>
        <taxon>Thermomicrobia</taxon>
        <taxon>Thermomicrobiales</taxon>
        <taxon>environmental samples</taxon>
    </lineage>
</organism>
<reference evidence="1" key="1">
    <citation type="submission" date="2020-02" db="EMBL/GenBank/DDBJ databases">
        <authorList>
            <person name="Meier V. D."/>
        </authorList>
    </citation>
    <scope>NUCLEOTIDE SEQUENCE</scope>
    <source>
        <strain evidence="1">AVDCRST_MAG19</strain>
    </source>
</reference>
<gene>
    <name evidence="1" type="ORF">AVDCRST_MAG19-2254</name>
</gene>